<sequence>MKLALARKMEAGGDMVRIEMLEGEVEAAKESEMKMLESLVSQTKQLEQAKIELEEAKLEIRTLQESIRDLEGSASGRSEPGLLGRFLERPRSLDSSQSHEDVPRLRSELRSAIEAEEKNKKAMDDLAVTLKEVMTEVYQLKEELSTTQSELDTARAEADHAESMWKTAEDRLLLVSGEASRLRLEADESAAAWNAKEDGFVNCMKMSEEEITKLKRENSKLAESHRIAREENSKLRDIMKQALNEATIVKGALEIARSENSQLKDLLSEKDDALKSMRQDYENLKVSEAAAVDSVEELKNLLAAESATDVKSSGARRRPSDHTGSLAKPEATAPKEEKEEEEEGPETMGVAKFRSEQWASDDEHHHPCVPNGRKYPGARPDPFPGSMSERVTLPGHTDYPHKPLSCASDLTAPSLHGFDAGDMSYEEFDHHVGRIHLDVMNNNERSGVPPKHRKKKQILRRFGDLLRRGSVPK</sequence>
<feature type="coiled-coil region" evidence="1">
    <location>
        <begin position="106"/>
        <end position="164"/>
    </location>
</feature>
<keyword evidence="4" id="KW-1185">Reference proteome</keyword>
<evidence type="ECO:0000313" key="4">
    <source>
        <dbReference type="Proteomes" id="UP000652761"/>
    </source>
</evidence>
<dbReference type="Proteomes" id="UP000652761">
    <property type="component" value="Unassembled WGS sequence"/>
</dbReference>
<feature type="compositionally biased region" description="Basic residues" evidence="2">
    <location>
        <begin position="450"/>
        <end position="459"/>
    </location>
</feature>
<accession>A0A843UB17</accession>
<keyword evidence="1" id="KW-0175">Coiled coil</keyword>
<feature type="region of interest" description="Disordered" evidence="2">
    <location>
        <begin position="71"/>
        <end position="105"/>
    </location>
</feature>
<evidence type="ECO:0000256" key="1">
    <source>
        <dbReference type="SAM" id="Coils"/>
    </source>
</evidence>
<proteinExistence type="predicted"/>
<protein>
    <submittedName>
        <fullName evidence="3">Uncharacterized protein</fullName>
    </submittedName>
</protein>
<name>A0A843UB17_COLES</name>
<feature type="region of interest" description="Disordered" evidence="2">
    <location>
        <begin position="306"/>
        <end position="383"/>
    </location>
</feature>
<feature type="region of interest" description="Disordered" evidence="2">
    <location>
        <begin position="443"/>
        <end position="473"/>
    </location>
</feature>
<dbReference type="AlphaFoldDB" id="A0A843UB17"/>
<gene>
    <name evidence="3" type="ORF">Taro_011782</name>
</gene>
<feature type="compositionally biased region" description="Basic and acidic residues" evidence="2">
    <location>
        <begin position="86"/>
        <end position="105"/>
    </location>
</feature>
<dbReference type="PANTHER" id="PTHR35164">
    <property type="entry name" value="EXPRESSED PROTEIN"/>
    <property type="match status" value="1"/>
</dbReference>
<evidence type="ECO:0000256" key="2">
    <source>
        <dbReference type="SAM" id="MobiDB-lite"/>
    </source>
</evidence>
<organism evidence="3 4">
    <name type="scientific">Colocasia esculenta</name>
    <name type="common">Wild taro</name>
    <name type="synonym">Arum esculentum</name>
    <dbReference type="NCBI Taxonomy" id="4460"/>
    <lineage>
        <taxon>Eukaryota</taxon>
        <taxon>Viridiplantae</taxon>
        <taxon>Streptophyta</taxon>
        <taxon>Embryophyta</taxon>
        <taxon>Tracheophyta</taxon>
        <taxon>Spermatophyta</taxon>
        <taxon>Magnoliopsida</taxon>
        <taxon>Liliopsida</taxon>
        <taxon>Araceae</taxon>
        <taxon>Aroideae</taxon>
        <taxon>Colocasieae</taxon>
        <taxon>Colocasia</taxon>
    </lineage>
</organism>
<dbReference type="EMBL" id="NMUH01000450">
    <property type="protein sequence ID" value="MQL79356.1"/>
    <property type="molecule type" value="Genomic_DNA"/>
</dbReference>
<comment type="caution">
    <text evidence="3">The sequence shown here is derived from an EMBL/GenBank/DDBJ whole genome shotgun (WGS) entry which is preliminary data.</text>
</comment>
<feature type="coiled-coil region" evidence="1">
    <location>
        <begin position="204"/>
        <end position="245"/>
    </location>
</feature>
<dbReference type="OrthoDB" id="774313at2759"/>
<evidence type="ECO:0000313" key="3">
    <source>
        <dbReference type="EMBL" id="MQL79356.1"/>
    </source>
</evidence>
<reference evidence="3" key="1">
    <citation type="submission" date="2017-07" db="EMBL/GenBank/DDBJ databases">
        <title>Taro Niue Genome Assembly and Annotation.</title>
        <authorList>
            <person name="Atibalentja N."/>
            <person name="Keating K."/>
            <person name="Fields C.J."/>
        </authorList>
    </citation>
    <scope>NUCLEOTIDE SEQUENCE</scope>
    <source>
        <strain evidence="3">Niue_2</strain>
        <tissue evidence="3">Leaf</tissue>
    </source>
</reference>
<dbReference type="PANTHER" id="PTHR35164:SF9">
    <property type="entry name" value="EXPRESSED PROTEIN"/>
    <property type="match status" value="1"/>
</dbReference>